<organism evidence="3 4">
    <name type="scientific">Agaribacillus aureus</name>
    <dbReference type="NCBI Taxonomy" id="3051825"/>
    <lineage>
        <taxon>Bacteria</taxon>
        <taxon>Pseudomonadati</taxon>
        <taxon>Bacteroidota</taxon>
        <taxon>Cytophagia</taxon>
        <taxon>Cytophagales</taxon>
        <taxon>Splendidivirgaceae</taxon>
        <taxon>Agaribacillus</taxon>
    </lineage>
</organism>
<dbReference type="EMBL" id="JAUJEB010000001">
    <property type="protein sequence ID" value="MDN5212296.1"/>
    <property type="molecule type" value="Genomic_DNA"/>
</dbReference>
<dbReference type="Pfam" id="PF06580">
    <property type="entry name" value="His_kinase"/>
    <property type="match status" value="1"/>
</dbReference>
<feature type="domain" description="Signal transduction histidine kinase internal region" evidence="2">
    <location>
        <begin position="154"/>
        <end position="231"/>
    </location>
</feature>
<dbReference type="PANTHER" id="PTHR34220:SF7">
    <property type="entry name" value="SENSOR HISTIDINE KINASE YPDA"/>
    <property type="match status" value="1"/>
</dbReference>
<feature type="transmembrane region" description="Helical" evidence="1">
    <location>
        <begin position="7"/>
        <end position="26"/>
    </location>
</feature>
<name>A0ABT8L4V8_9BACT</name>
<dbReference type="RefSeq" id="WP_346757615.1">
    <property type="nucleotide sequence ID" value="NZ_JAUJEB010000001.1"/>
</dbReference>
<gene>
    <name evidence="3" type="ORF">QQ020_09560</name>
</gene>
<comment type="caution">
    <text evidence="3">The sequence shown here is derived from an EMBL/GenBank/DDBJ whole genome shotgun (WGS) entry which is preliminary data.</text>
</comment>
<dbReference type="InterPro" id="IPR050640">
    <property type="entry name" value="Bact_2-comp_sensor_kinase"/>
</dbReference>
<dbReference type="InterPro" id="IPR010559">
    <property type="entry name" value="Sig_transdc_His_kin_internal"/>
</dbReference>
<sequence length="339" mass="39672">MKLTIKKWVTIGVSLLLAGTAVYFLIKIQPPISFYITFTWILLIASLLWIGSTLISRFLDKKLPWKEYVTARFFIQLGLTIIYSLFCVNTSYFLLKKLFTNDPPVWEQVLLTNIYGLLLILPTFSIYFGIHFLKAWKKSQLETERLQKEGMRSQLQALRNHLDPHFLFNNLNILSILIDKDQALSKQYLERFAEVYRIILQNEVSELITLKKELDFIKSYLYLIKIRFQDDINVDLNIEAHLKMKMVPPLSIQMLIENCIKHNAITETSPLAINIFTEDDEYLVVKNNLKPKKTGGNGKSSGLENIRNRYRYFTDKNLIIEQSTTHFIIKIPLLEIEEL</sequence>
<accession>A0ABT8L4V8</accession>
<keyword evidence="3" id="KW-0418">Kinase</keyword>
<evidence type="ECO:0000256" key="1">
    <source>
        <dbReference type="SAM" id="Phobius"/>
    </source>
</evidence>
<dbReference type="PANTHER" id="PTHR34220">
    <property type="entry name" value="SENSOR HISTIDINE KINASE YPDA"/>
    <property type="match status" value="1"/>
</dbReference>
<keyword evidence="1" id="KW-1133">Transmembrane helix</keyword>
<protein>
    <submittedName>
        <fullName evidence="3">Histidine kinase</fullName>
    </submittedName>
</protein>
<dbReference type="Proteomes" id="UP001172083">
    <property type="component" value="Unassembled WGS sequence"/>
</dbReference>
<evidence type="ECO:0000313" key="4">
    <source>
        <dbReference type="Proteomes" id="UP001172083"/>
    </source>
</evidence>
<keyword evidence="4" id="KW-1185">Reference proteome</keyword>
<evidence type="ECO:0000259" key="2">
    <source>
        <dbReference type="Pfam" id="PF06580"/>
    </source>
</evidence>
<reference evidence="3" key="1">
    <citation type="submission" date="2023-06" db="EMBL/GenBank/DDBJ databases">
        <title>Genomic of Agaribacillus aureum.</title>
        <authorList>
            <person name="Wang G."/>
        </authorList>
    </citation>
    <scope>NUCLEOTIDE SEQUENCE</scope>
    <source>
        <strain evidence="3">BMA12</strain>
    </source>
</reference>
<dbReference type="GO" id="GO:0016301">
    <property type="term" value="F:kinase activity"/>
    <property type="evidence" value="ECO:0007669"/>
    <property type="project" value="UniProtKB-KW"/>
</dbReference>
<feature type="transmembrane region" description="Helical" evidence="1">
    <location>
        <begin position="114"/>
        <end position="133"/>
    </location>
</feature>
<keyword evidence="1" id="KW-0812">Transmembrane</keyword>
<feature type="transmembrane region" description="Helical" evidence="1">
    <location>
        <begin position="32"/>
        <end position="52"/>
    </location>
</feature>
<feature type="transmembrane region" description="Helical" evidence="1">
    <location>
        <begin position="73"/>
        <end position="94"/>
    </location>
</feature>
<evidence type="ECO:0000313" key="3">
    <source>
        <dbReference type="EMBL" id="MDN5212296.1"/>
    </source>
</evidence>
<keyword evidence="1" id="KW-0472">Membrane</keyword>
<keyword evidence="3" id="KW-0808">Transferase</keyword>
<proteinExistence type="predicted"/>